<keyword evidence="3" id="KW-1185">Reference proteome</keyword>
<evidence type="ECO:0000313" key="3">
    <source>
        <dbReference type="Proteomes" id="UP000555552"/>
    </source>
</evidence>
<dbReference type="AlphaFoldDB" id="A0A849BTC2"/>
<name>A0A849BTC2_9ACTN</name>
<dbReference type="CDD" id="cd00756">
    <property type="entry name" value="MoaE"/>
    <property type="match status" value="1"/>
</dbReference>
<dbReference type="PANTHER" id="PTHR23404">
    <property type="entry name" value="MOLYBDOPTERIN SYNTHASE RELATED"/>
    <property type="match status" value="1"/>
</dbReference>
<accession>A0A849BTC2</accession>
<dbReference type="SUPFAM" id="SSF54690">
    <property type="entry name" value="Molybdopterin synthase subunit MoaE"/>
    <property type="match status" value="1"/>
</dbReference>
<gene>
    <name evidence="2" type="ORF">HLB09_16790</name>
</gene>
<evidence type="ECO:0008006" key="4">
    <source>
        <dbReference type="Google" id="ProtNLM"/>
    </source>
</evidence>
<proteinExistence type="predicted"/>
<evidence type="ECO:0000313" key="2">
    <source>
        <dbReference type="EMBL" id="NNH24713.1"/>
    </source>
</evidence>
<feature type="compositionally biased region" description="Low complexity" evidence="1">
    <location>
        <begin position="49"/>
        <end position="74"/>
    </location>
</feature>
<sequence>MRSAAAERFSHRSGLGGAGPRSTAGSGRPPPRAYRGGVSTPETPAAGSVTTTADVAADVTGPPAGDPRAAGGARAPRDSSRVAPPARRLARAVVTEDVLSVAEHAAAVEDPAAGAVVTFGGVVRDHDHGARVTRLEYSAHPSAGRVVEEVAREVLAAHPVDALAVSHRTGALEVGDVAFAVAVAAAHRREAFAACEEVVEEVKARLPVWKRQVLADGGAEWVGMP</sequence>
<dbReference type="Pfam" id="PF02391">
    <property type="entry name" value="MoaE"/>
    <property type="match status" value="1"/>
</dbReference>
<evidence type="ECO:0000256" key="1">
    <source>
        <dbReference type="SAM" id="MobiDB-lite"/>
    </source>
</evidence>
<dbReference type="EMBL" id="JABEMA010000475">
    <property type="protein sequence ID" value="NNH24713.1"/>
    <property type="molecule type" value="Genomic_DNA"/>
</dbReference>
<protein>
    <recommendedName>
        <fullName evidence="4">Molybdopterin synthase catalytic subunit</fullName>
    </recommendedName>
</protein>
<dbReference type="Gene3D" id="3.90.1170.40">
    <property type="entry name" value="Molybdopterin biosynthesis MoaE subunit"/>
    <property type="match status" value="1"/>
</dbReference>
<dbReference type="InterPro" id="IPR003448">
    <property type="entry name" value="Mopterin_biosynth_MoaE"/>
</dbReference>
<comment type="caution">
    <text evidence="2">The sequence shown here is derived from an EMBL/GenBank/DDBJ whole genome shotgun (WGS) entry which is preliminary data.</text>
</comment>
<dbReference type="Proteomes" id="UP000555552">
    <property type="component" value="Unassembled WGS sequence"/>
</dbReference>
<organism evidence="2 3">
    <name type="scientific">Pseudokineococcus marinus</name>
    <dbReference type="NCBI Taxonomy" id="351215"/>
    <lineage>
        <taxon>Bacteria</taxon>
        <taxon>Bacillati</taxon>
        <taxon>Actinomycetota</taxon>
        <taxon>Actinomycetes</taxon>
        <taxon>Kineosporiales</taxon>
        <taxon>Kineosporiaceae</taxon>
        <taxon>Pseudokineococcus</taxon>
    </lineage>
</organism>
<feature type="region of interest" description="Disordered" evidence="1">
    <location>
        <begin position="1"/>
        <end position="86"/>
    </location>
</feature>
<reference evidence="2 3" key="1">
    <citation type="submission" date="2020-05" db="EMBL/GenBank/DDBJ databases">
        <title>MicrobeNet Type strains.</title>
        <authorList>
            <person name="Nicholson A.C."/>
        </authorList>
    </citation>
    <scope>NUCLEOTIDE SEQUENCE [LARGE SCALE GENOMIC DNA]</scope>
    <source>
        <strain evidence="2 3">JCM 14547</strain>
    </source>
</reference>
<dbReference type="GO" id="GO:0006777">
    <property type="term" value="P:Mo-molybdopterin cofactor biosynthetic process"/>
    <property type="evidence" value="ECO:0007669"/>
    <property type="project" value="InterPro"/>
</dbReference>
<dbReference type="InterPro" id="IPR036563">
    <property type="entry name" value="MoaE_sf"/>
</dbReference>